<dbReference type="Gene3D" id="2.40.128.130">
    <property type="entry name" value="Autotransporter beta-domain"/>
    <property type="match status" value="1"/>
</dbReference>
<dbReference type="Pfam" id="PF03797">
    <property type="entry name" value="Autotransporter"/>
    <property type="match status" value="1"/>
</dbReference>
<evidence type="ECO:0000259" key="6">
    <source>
        <dbReference type="PROSITE" id="PS51208"/>
    </source>
</evidence>
<sequence length="873" mass="89895">MGIIDSGVELGNPALLNRITWFKDYVEPSNTTPTDTVGHGTLMAQIIGGTANPDGPNGMYNYGGVAPQSSLYIARIAETGDGYQFNLASQAVADLNAQGVKLINNSYSVDLSITDPTNGQSVAATRYAQFSQVMGNGQLMVWAAGNNGNTEPNVEPGVPYYYPSLEHNWLAVVNVDVNASGQPTQLDPTSNQCGVAAGWCLAAAGATYLSPVPGTDFSTGYAYGTSNATAVVTGVAALVWQRFPFFTASNVQETLLGTATSGGNAAVFGYGMVNAAAAVNGPASLNWGVFDVNIPANESGTFSNYIAGAGSLQLDGSGSLTLSGGGLFGGIVQNGGTLTLTGSDTLDNDAQINGGTFVMGGYLAASQVTIAQGATMELMGSISGGVINNGTLDARLSTQPNPNLPIIQNNYTAASSATTIIQAGDALAVLGQANLNSSNLILYIPPGYQASANVLVLNATTLLGMFGTVTLNGGVYTTGTLSYNNNDVFAALTQSSVSSVAASSMTNIATTQQTAQHIQTALATVNPATPSKSSGGSSFAAAADAFYSVYSVPQAEASINSLSGQLLASSQALTFEQAGIVNRTVADRLVDLGDGNARQGAWFQGTGADGDIARSGYATGSYSGGGSVAGYDVRLADDFMLGVGLDWNHLGSSYSLEGGNNTSRSTGAMLYAKWLAGNAYVSGRIGEDWIHSDTSRWGVLGVMPAAISSSRNDQMTSAYLEAGYDVKSDAWTTTPFASLGDEHLDRGAINEQGAGGFGIAASSEDFNQSYAQLGTRLAYRWNWGAGQLSLKGYALYQRILGGRDLGFTAAYAGAPNATFELEGVNSPRSSAWVGAGLNAVINNHWSGFLNLDGQFASGGNKARTLSAGVRYQF</sequence>
<dbReference type="InterPro" id="IPR005546">
    <property type="entry name" value="Autotransporte_beta"/>
</dbReference>
<organism evidence="7 8">
    <name type="scientific">Dyella mobilis</name>
    <dbReference type="NCBI Taxonomy" id="1849582"/>
    <lineage>
        <taxon>Bacteria</taxon>
        <taxon>Pseudomonadati</taxon>
        <taxon>Pseudomonadota</taxon>
        <taxon>Gammaproteobacteria</taxon>
        <taxon>Lysobacterales</taxon>
        <taxon>Rhodanobacteraceae</taxon>
        <taxon>Dyella</taxon>
    </lineage>
</organism>
<evidence type="ECO:0000256" key="4">
    <source>
        <dbReference type="ARBA" id="ARBA00022825"/>
    </source>
</evidence>
<keyword evidence="2" id="KW-0732">Signal</keyword>
<dbReference type="InterPro" id="IPR034061">
    <property type="entry name" value="Peptidases_S8_Autotransporter"/>
</dbReference>
<dbReference type="InterPro" id="IPR036852">
    <property type="entry name" value="Peptidase_S8/S53_dom_sf"/>
</dbReference>
<dbReference type="CDD" id="cd04848">
    <property type="entry name" value="Peptidases_S8_Autotransporter_serine_protease_like"/>
    <property type="match status" value="1"/>
</dbReference>
<dbReference type="SUPFAM" id="SSF52743">
    <property type="entry name" value="Subtilisin-like"/>
    <property type="match status" value="1"/>
</dbReference>
<gene>
    <name evidence="7" type="ORF">ISS99_07220</name>
</gene>
<comment type="similarity">
    <text evidence="5">Belongs to the peptidase S8 family.</text>
</comment>
<keyword evidence="4 5" id="KW-0720">Serine protease</keyword>
<evidence type="ECO:0000313" key="8">
    <source>
        <dbReference type="Proteomes" id="UP001430193"/>
    </source>
</evidence>
<feature type="active site" description="Charge relay system" evidence="5">
    <location>
        <position position="226"/>
    </location>
</feature>
<dbReference type="SMART" id="SM00869">
    <property type="entry name" value="Autotransporter"/>
    <property type="match status" value="1"/>
</dbReference>
<protein>
    <submittedName>
        <fullName evidence="7">Autotransporter domain-containing protein</fullName>
    </submittedName>
</protein>
<dbReference type="InterPro" id="IPR036709">
    <property type="entry name" value="Autotransporte_beta_dom_sf"/>
</dbReference>
<accession>A0ABS2KEM4</accession>
<feature type="active site" description="Charge relay system" evidence="5">
    <location>
        <position position="5"/>
    </location>
</feature>
<keyword evidence="1 5" id="KW-0645">Protease</keyword>
<dbReference type="PROSITE" id="PS51208">
    <property type="entry name" value="AUTOTRANSPORTER"/>
    <property type="match status" value="1"/>
</dbReference>
<dbReference type="Gene3D" id="3.40.50.200">
    <property type="entry name" value="Peptidase S8/S53 domain"/>
    <property type="match status" value="1"/>
</dbReference>
<dbReference type="Pfam" id="PF00082">
    <property type="entry name" value="Peptidase_S8"/>
    <property type="match status" value="1"/>
</dbReference>
<dbReference type="PANTHER" id="PTHR42884">
    <property type="entry name" value="PROPROTEIN CONVERTASE SUBTILISIN/KEXIN-RELATED"/>
    <property type="match status" value="1"/>
</dbReference>
<comment type="caution">
    <text evidence="7">The sequence shown here is derived from an EMBL/GenBank/DDBJ whole genome shotgun (WGS) entry which is preliminary data.</text>
</comment>
<proteinExistence type="inferred from homology"/>
<evidence type="ECO:0000256" key="2">
    <source>
        <dbReference type="ARBA" id="ARBA00022729"/>
    </source>
</evidence>
<feature type="domain" description="Autotransporter" evidence="6">
    <location>
        <begin position="594"/>
        <end position="873"/>
    </location>
</feature>
<dbReference type="PROSITE" id="PS51892">
    <property type="entry name" value="SUBTILASE"/>
    <property type="match status" value="1"/>
</dbReference>
<keyword evidence="8" id="KW-1185">Reference proteome</keyword>
<evidence type="ECO:0000256" key="1">
    <source>
        <dbReference type="ARBA" id="ARBA00022670"/>
    </source>
</evidence>
<evidence type="ECO:0000256" key="3">
    <source>
        <dbReference type="ARBA" id="ARBA00022801"/>
    </source>
</evidence>
<feature type="active site" description="Charge relay system" evidence="5">
    <location>
        <position position="39"/>
    </location>
</feature>
<dbReference type="Proteomes" id="UP001430193">
    <property type="component" value="Unassembled WGS sequence"/>
</dbReference>
<evidence type="ECO:0000313" key="7">
    <source>
        <dbReference type="EMBL" id="MBM7129310.1"/>
    </source>
</evidence>
<dbReference type="InterPro" id="IPR000209">
    <property type="entry name" value="Peptidase_S8/S53_dom"/>
</dbReference>
<name>A0ABS2KEM4_9GAMM</name>
<dbReference type="PANTHER" id="PTHR42884:SF14">
    <property type="entry name" value="NEUROENDOCRINE CONVERTASE 1"/>
    <property type="match status" value="1"/>
</dbReference>
<keyword evidence="3 5" id="KW-0378">Hydrolase</keyword>
<dbReference type="EMBL" id="JADIKF010000037">
    <property type="protein sequence ID" value="MBM7129310.1"/>
    <property type="molecule type" value="Genomic_DNA"/>
</dbReference>
<evidence type="ECO:0000256" key="5">
    <source>
        <dbReference type="PROSITE-ProRule" id="PRU01240"/>
    </source>
</evidence>
<dbReference type="SUPFAM" id="SSF103515">
    <property type="entry name" value="Autotransporter"/>
    <property type="match status" value="1"/>
</dbReference>
<reference evidence="7" key="1">
    <citation type="submission" date="2020-10" db="EMBL/GenBank/DDBJ databases">
        <title>Phylogeny of dyella-like bacteria.</title>
        <authorList>
            <person name="Fu J."/>
        </authorList>
    </citation>
    <scope>NUCLEOTIDE SEQUENCE</scope>
    <source>
        <strain evidence="7">DHON07</strain>
    </source>
</reference>